<dbReference type="CDD" id="cd00085">
    <property type="entry name" value="HNHc"/>
    <property type="match status" value="1"/>
</dbReference>
<proteinExistence type="predicted"/>
<evidence type="ECO:0000313" key="3">
    <source>
        <dbReference type="Proteomes" id="UP000824123"/>
    </source>
</evidence>
<dbReference type="Proteomes" id="UP000824123">
    <property type="component" value="Unassembled WGS sequence"/>
</dbReference>
<evidence type="ECO:0000313" key="2">
    <source>
        <dbReference type="EMBL" id="HIU45811.1"/>
    </source>
</evidence>
<dbReference type="AlphaFoldDB" id="A0A9D1LPT4"/>
<feature type="domain" description="HNH" evidence="1">
    <location>
        <begin position="7"/>
        <end position="60"/>
    </location>
</feature>
<gene>
    <name evidence="2" type="ORF">IAC59_00955</name>
</gene>
<dbReference type="InterPro" id="IPR002711">
    <property type="entry name" value="HNH"/>
</dbReference>
<dbReference type="Pfam" id="PF01844">
    <property type="entry name" value="HNH"/>
    <property type="match status" value="1"/>
</dbReference>
<dbReference type="GO" id="GO:0003676">
    <property type="term" value="F:nucleic acid binding"/>
    <property type="evidence" value="ECO:0007669"/>
    <property type="project" value="InterPro"/>
</dbReference>
<dbReference type="EMBL" id="DVNK01000006">
    <property type="protein sequence ID" value="HIU45811.1"/>
    <property type="molecule type" value="Genomic_DNA"/>
</dbReference>
<keyword evidence="2" id="KW-0540">Nuclease</keyword>
<protein>
    <submittedName>
        <fullName evidence="2">HNH endonuclease</fullName>
    </submittedName>
</protein>
<keyword evidence="2" id="KW-0255">Endonuclease</keyword>
<sequence>MRDNYMCVRCMQAWRDGTGGRPRAATLVHHIVPYQEAPERGLELDNLVSLCDVCHNRIHAALDRKRVRLQADAPHDTAKHVRIIRI</sequence>
<dbReference type="Gene3D" id="1.10.30.50">
    <property type="match status" value="1"/>
</dbReference>
<organism evidence="2 3">
    <name type="scientific">Candidatus Fimadaptatus faecigallinarum</name>
    <dbReference type="NCBI Taxonomy" id="2840814"/>
    <lineage>
        <taxon>Bacteria</taxon>
        <taxon>Bacillati</taxon>
        <taxon>Bacillota</taxon>
        <taxon>Clostridia</taxon>
        <taxon>Eubacteriales</taxon>
        <taxon>Candidatus Fimadaptatus</taxon>
    </lineage>
</organism>
<dbReference type="InterPro" id="IPR003615">
    <property type="entry name" value="HNH_nuc"/>
</dbReference>
<name>A0A9D1LPT4_9FIRM</name>
<reference evidence="2" key="1">
    <citation type="submission" date="2020-10" db="EMBL/GenBank/DDBJ databases">
        <authorList>
            <person name="Gilroy R."/>
        </authorList>
    </citation>
    <scope>NUCLEOTIDE SEQUENCE</scope>
    <source>
        <strain evidence="2">ChiSxjej2B14-8506</strain>
    </source>
</reference>
<dbReference type="GO" id="GO:0004519">
    <property type="term" value="F:endonuclease activity"/>
    <property type="evidence" value="ECO:0007669"/>
    <property type="project" value="UniProtKB-KW"/>
</dbReference>
<reference evidence="2" key="2">
    <citation type="journal article" date="2021" name="PeerJ">
        <title>Extensive microbial diversity within the chicken gut microbiome revealed by metagenomics and culture.</title>
        <authorList>
            <person name="Gilroy R."/>
            <person name="Ravi A."/>
            <person name="Getino M."/>
            <person name="Pursley I."/>
            <person name="Horton D.L."/>
            <person name="Alikhan N.F."/>
            <person name="Baker D."/>
            <person name="Gharbi K."/>
            <person name="Hall N."/>
            <person name="Watson M."/>
            <person name="Adriaenssens E.M."/>
            <person name="Foster-Nyarko E."/>
            <person name="Jarju S."/>
            <person name="Secka A."/>
            <person name="Antonio M."/>
            <person name="Oren A."/>
            <person name="Chaudhuri R.R."/>
            <person name="La Ragione R."/>
            <person name="Hildebrand F."/>
            <person name="Pallen M.J."/>
        </authorList>
    </citation>
    <scope>NUCLEOTIDE SEQUENCE</scope>
    <source>
        <strain evidence="2">ChiSxjej2B14-8506</strain>
    </source>
</reference>
<accession>A0A9D1LPT4</accession>
<keyword evidence="2" id="KW-0378">Hydrolase</keyword>
<evidence type="ECO:0000259" key="1">
    <source>
        <dbReference type="Pfam" id="PF01844"/>
    </source>
</evidence>
<dbReference type="GO" id="GO:0008270">
    <property type="term" value="F:zinc ion binding"/>
    <property type="evidence" value="ECO:0007669"/>
    <property type="project" value="InterPro"/>
</dbReference>
<comment type="caution">
    <text evidence="2">The sequence shown here is derived from an EMBL/GenBank/DDBJ whole genome shotgun (WGS) entry which is preliminary data.</text>
</comment>